<dbReference type="KEGG" id="eba:ebA6064"/>
<dbReference type="InterPro" id="IPR036249">
    <property type="entry name" value="Thioredoxin-like_sf"/>
</dbReference>
<organism evidence="2 3">
    <name type="scientific">Aromatoleum aromaticum (strain DSM 19018 / LMG 30748 / EbN1)</name>
    <name type="common">Azoarcus sp. (strain EbN1)</name>
    <dbReference type="NCBI Taxonomy" id="76114"/>
    <lineage>
        <taxon>Bacteria</taxon>
        <taxon>Pseudomonadati</taxon>
        <taxon>Pseudomonadota</taxon>
        <taxon>Betaproteobacteria</taxon>
        <taxon>Rhodocyclales</taxon>
        <taxon>Rhodocyclaceae</taxon>
        <taxon>Aromatoleum</taxon>
    </lineage>
</organism>
<dbReference type="Pfam" id="PF00085">
    <property type="entry name" value="Thioredoxin"/>
    <property type="match status" value="1"/>
</dbReference>
<proteinExistence type="predicted"/>
<gene>
    <name evidence="2" type="ORF">ebA6064</name>
</gene>
<sequence length="171" mass="19862">MQAHPRRLRDGRGRRPSRAEYASLSRYALTRDDRLTAFPMDDQPLPELLVACLCADWCGTCRDYRTGFEALARVWPHAGFHWVDIEDDADWLGDLDVENFPTLLIQRGELVLFFGTLLPQHVFLQRTLETFAAFDDEEARTYAFANEERRAWQRDCNFRAALQRRSAGHDA</sequence>
<dbReference type="Proteomes" id="UP000006552">
    <property type="component" value="Chromosome"/>
</dbReference>
<evidence type="ECO:0000313" key="2">
    <source>
        <dbReference type="EMBL" id="CAI09583.1"/>
    </source>
</evidence>
<name>Q5NZD1_AROAE</name>
<protein>
    <submittedName>
        <fullName evidence="2">Probable thioredoxin-like protein</fullName>
    </submittedName>
</protein>
<dbReference type="eggNOG" id="COG0526">
    <property type="taxonomic scope" value="Bacteria"/>
</dbReference>
<dbReference type="HOGENOM" id="CLU_1559788_0_0_4"/>
<accession>Q5NZD1</accession>
<dbReference type="AlphaFoldDB" id="Q5NZD1"/>
<dbReference type="CDD" id="cd02947">
    <property type="entry name" value="TRX_family"/>
    <property type="match status" value="1"/>
</dbReference>
<keyword evidence="3" id="KW-1185">Reference proteome</keyword>
<dbReference type="InterPro" id="IPR013766">
    <property type="entry name" value="Thioredoxin_domain"/>
</dbReference>
<dbReference type="EMBL" id="CR555306">
    <property type="protein sequence ID" value="CAI09583.1"/>
    <property type="molecule type" value="Genomic_DNA"/>
</dbReference>
<dbReference type="SUPFAM" id="SSF52833">
    <property type="entry name" value="Thioredoxin-like"/>
    <property type="match status" value="1"/>
</dbReference>
<dbReference type="Gene3D" id="3.40.30.10">
    <property type="entry name" value="Glutaredoxin"/>
    <property type="match status" value="1"/>
</dbReference>
<evidence type="ECO:0000259" key="1">
    <source>
        <dbReference type="Pfam" id="PF00085"/>
    </source>
</evidence>
<dbReference type="STRING" id="76114.ebA6064"/>
<feature type="domain" description="Thioredoxin" evidence="1">
    <location>
        <begin position="52"/>
        <end position="107"/>
    </location>
</feature>
<evidence type="ECO:0000313" key="3">
    <source>
        <dbReference type="Proteomes" id="UP000006552"/>
    </source>
</evidence>
<reference evidence="2 3" key="1">
    <citation type="journal article" date="2005" name="Arch. Microbiol.">
        <title>The genome sequence of an anaerobic aromatic-degrading denitrifying bacterium, strain EbN1.</title>
        <authorList>
            <person name="Rabus R."/>
            <person name="Kube M."/>
            <person name="Heider J."/>
            <person name="Beck A."/>
            <person name="Heitmann K."/>
            <person name="Widdel F."/>
            <person name="Reinhardt R."/>
        </authorList>
    </citation>
    <scope>NUCLEOTIDE SEQUENCE [LARGE SCALE GENOMIC DNA]</scope>
    <source>
        <strain evidence="2 3">EbN1</strain>
    </source>
</reference>